<organism evidence="1 2">
    <name type="scientific">Moorella mulderi DSM 14980</name>
    <dbReference type="NCBI Taxonomy" id="1122241"/>
    <lineage>
        <taxon>Bacteria</taxon>
        <taxon>Bacillati</taxon>
        <taxon>Bacillota</taxon>
        <taxon>Clostridia</taxon>
        <taxon>Neomoorellales</taxon>
        <taxon>Neomoorellaceae</taxon>
        <taxon>Neomoorella</taxon>
    </lineage>
</organism>
<gene>
    <name evidence="1" type="ORF">MOMUL_01650</name>
</gene>
<sequence length="43" mass="4827">MAGLNDLEIAPLTEEQIKRLQEAEKLINAAGNQDIYLMALKKK</sequence>
<name>A0A151B0N7_9FIRM</name>
<accession>A0A151B0N7</accession>
<protein>
    <submittedName>
        <fullName evidence="1">Uncharacterized protein</fullName>
    </submittedName>
</protein>
<keyword evidence="2" id="KW-1185">Reference proteome</keyword>
<dbReference type="EMBL" id="LTBC01000001">
    <property type="protein sequence ID" value="KYH33464.1"/>
    <property type="molecule type" value="Genomic_DNA"/>
</dbReference>
<dbReference type="PATRIC" id="fig|1122241.3.peg.181"/>
<proteinExistence type="predicted"/>
<dbReference type="Proteomes" id="UP000075670">
    <property type="component" value="Unassembled WGS sequence"/>
</dbReference>
<dbReference type="RefSeq" id="WP_269085171.1">
    <property type="nucleotide sequence ID" value="NZ_LTBC01000001.1"/>
</dbReference>
<reference evidence="1 2" key="1">
    <citation type="submission" date="2016-02" db="EMBL/GenBank/DDBJ databases">
        <title>Genome sequence of Moorella mulderi DSM 14980.</title>
        <authorList>
            <person name="Poehlein A."/>
            <person name="Daniel R."/>
        </authorList>
    </citation>
    <scope>NUCLEOTIDE SEQUENCE [LARGE SCALE GENOMIC DNA]</scope>
    <source>
        <strain evidence="1 2">DSM 14980</strain>
    </source>
</reference>
<evidence type="ECO:0000313" key="1">
    <source>
        <dbReference type="EMBL" id="KYH33464.1"/>
    </source>
</evidence>
<dbReference type="AlphaFoldDB" id="A0A151B0N7"/>
<evidence type="ECO:0000313" key="2">
    <source>
        <dbReference type="Proteomes" id="UP000075670"/>
    </source>
</evidence>
<comment type="caution">
    <text evidence="1">The sequence shown here is derived from an EMBL/GenBank/DDBJ whole genome shotgun (WGS) entry which is preliminary data.</text>
</comment>